<evidence type="ECO:0000313" key="2">
    <source>
        <dbReference type="Proteomes" id="UP000193738"/>
    </source>
</evidence>
<evidence type="ECO:0000313" key="1">
    <source>
        <dbReference type="EMBL" id="ORV79877.1"/>
    </source>
</evidence>
<comment type="caution">
    <text evidence="1">The sequence shown here is derived from an EMBL/GenBank/DDBJ whole genome shotgun (WGS) entry which is preliminary data.</text>
</comment>
<sequence>MRQFFRIGQGGDPCVESRCQLVFTEVDGARMIAEVYRYRTGLTQLTAVEDAGRLFPDAGGALHPPSAGGAEQQPAQRIGHRRIPAADQARTPPRLCPKANSLSRIVRNQRFVRAAVRCDPVGLITPPHARLVPSGDIVRVDQHLVFLLLAPHSDAEICRVVEDGADRRMRPTTRVAVAIACRVVLAR</sequence>
<dbReference type="Proteomes" id="UP000193738">
    <property type="component" value="Unassembled WGS sequence"/>
</dbReference>
<dbReference type="EMBL" id="LQOX01000009">
    <property type="protein sequence ID" value="ORV79877.1"/>
    <property type="molecule type" value="Genomic_DNA"/>
</dbReference>
<organism evidence="1 2">
    <name type="scientific">Mycobacterium gastri</name>
    <dbReference type="NCBI Taxonomy" id="1777"/>
    <lineage>
        <taxon>Bacteria</taxon>
        <taxon>Bacillati</taxon>
        <taxon>Actinomycetota</taxon>
        <taxon>Actinomycetes</taxon>
        <taxon>Mycobacteriales</taxon>
        <taxon>Mycobacteriaceae</taxon>
        <taxon>Mycobacterium</taxon>
    </lineage>
</organism>
<gene>
    <name evidence="1" type="ORF">AWC07_22175</name>
</gene>
<keyword evidence="2" id="KW-1185">Reference proteome</keyword>
<name>A0A1X1W1K2_MYCGS</name>
<proteinExistence type="predicted"/>
<reference evidence="1 2" key="1">
    <citation type="submission" date="2016-01" db="EMBL/GenBank/DDBJ databases">
        <title>The new phylogeny of the genus Mycobacterium.</title>
        <authorList>
            <person name="Tarcisio F."/>
            <person name="Conor M."/>
            <person name="Antonella G."/>
            <person name="Elisabetta G."/>
            <person name="Giulia F.S."/>
            <person name="Sara T."/>
            <person name="Anna F."/>
            <person name="Clotilde B."/>
            <person name="Roberto B."/>
            <person name="Veronica D.S."/>
            <person name="Fabio R."/>
            <person name="Monica P."/>
            <person name="Olivier J."/>
            <person name="Enrico T."/>
            <person name="Nicola S."/>
        </authorList>
    </citation>
    <scope>NUCLEOTIDE SEQUENCE [LARGE SCALE GENOMIC DNA]</scope>
    <source>
        <strain evidence="1 2">DSM 43505</strain>
    </source>
</reference>
<protein>
    <submittedName>
        <fullName evidence="1">Uncharacterized protein</fullName>
    </submittedName>
</protein>
<dbReference type="AlphaFoldDB" id="A0A1X1W1K2"/>
<accession>A0A1X1W1K2</accession>